<dbReference type="EC" id="2.1.1.72" evidence="2"/>
<comment type="caution">
    <text evidence="10">The sequence shown here is derived from an EMBL/GenBank/DDBJ whole genome shotgun (WGS) entry which is preliminary data.</text>
</comment>
<dbReference type="InterPro" id="IPR022749">
    <property type="entry name" value="D12N6_MeTrfase_N"/>
</dbReference>
<accession>A0A7Y9XNK4</accession>
<sequence>MLAPHIKKKVDELWNRFWAAGLTNPLVAVEQITYLLFLKRLEDIDFKRLQRGFRSIYTEFESCRWSYIRHEKTNPSHLIDVVFPWLRELEKHFSNTSADGTELASLNNRMADAYFQLDPNKGKVLSDAIDAIDQLFARAGEGSAAQDIMGDTFEYLLSEVATAGKNGQFRTPRHLIRFMVELLDPEPGQRVIDPAAGTGGFLFSTQQHLMRKYSAQENLVLEWDGTPHRTDGAAATPEQYAAIHNGANFVGLDNDRTMARIGWMNLVLHDVNDPHLLQGDSLSKREGKVKLKELLEPGSYQFVLANPPFTGTVDSGDLEPDTLLFPRVGGGGV</sequence>
<dbReference type="RefSeq" id="WP_257026924.1">
    <property type="nucleotide sequence ID" value="NZ_JACBYV010000001.1"/>
</dbReference>
<protein>
    <recommendedName>
        <fullName evidence="2">site-specific DNA-methyltransferase (adenine-specific)</fullName>
        <ecNumber evidence="2">2.1.1.72</ecNumber>
    </recommendedName>
</protein>
<comment type="catalytic activity">
    <reaction evidence="7">
        <text>a 2'-deoxyadenosine in DNA + S-adenosyl-L-methionine = an N(6)-methyl-2'-deoxyadenosine in DNA + S-adenosyl-L-homocysteine + H(+)</text>
        <dbReference type="Rhea" id="RHEA:15197"/>
        <dbReference type="Rhea" id="RHEA-COMP:12418"/>
        <dbReference type="Rhea" id="RHEA-COMP:12419"/>
        <dbReference type="ChEBI" id="CHEBI:15378"/>
        <dbReference type="ChEBI" id="CHEBI:57856"/>
        <dbReference type="ChEBI" id="CHEBI:59789"/>
        <dbReference type="ChEBI" id="CHEBI:90615"/>
        <dbReference type="ChEBI" id="CHEBI:90616"/>
        <dbReference type="EC" id="2.1.1.72"/>
    </reaction>
</comment>
<dbReference type="PANTHER" id="PTHR42933:SF3">
    <property type="entry name" value="TYPE I RESTRICTION ENZYME MJAVIII METHYLASE SUBUNIT"/>
    <property type="match status" value="1"/>
</dbReference>
<evidence type="ECO:0000256" key="5">
    <source>
        <dbReference type="ARBA" id="ARBA00022691"/>
    </source>
</evidence>
<dbReference type="GO" id="GO:0009007">
    <property type="term" value="F:site-specific DNA-methyltransferase (adenine-specific) activity"/>
    <property type="evidence" value="ECO:0007669"/>
    <property type="project" value="UniProtKB-EC"/>
</dbReference>
<evidence type="ECO:0000259" key="8">
    <source>
        <dbReference type="Pfam" id="PF02384"/>
    </source>
</evidence>
<proteinExistence type="inferred from homology"/>
<evidence type="ECO:0000256" key="6">
    <source>
        <dbReference type="ARBA" id="ARBA00022747"/>
    </source>
</evidence>
<dbReference type="PROSITE" id="PS00092">
    <property type="entry name" value="N6_MTASE"/>
    <property type="match status" value="1"/>
</dbReference>
<reference evidence="10 11" key="1">
    <citation type="submission" date="2020-07" db="EMBL/GenBank/DDBJ databases">
        <title>Genomic analyses of the natural microbiome of Caenorhabditis elegans.</title>
        <authorList>
            <person name="Samuel B."/>
        </authorList>
    </citation>
    <scope>NUCLEOTIDE SEQUENCE [LARGE SCALE GENOMIC DNA]</scope>
    <source>
        <strain evidence="10 11">BIGb0408</strain>
    </source>
</reference>
<dbReference type="GO" id="GO:0008170">
    <property type="term" value="F:N-methyltransferase activity"/>
    <property type="evidence" value="ECO:0007669"/>
    <property type="project" value="InterPro"/>
</dbReference>
<dbReference type="AlphaFoldDB" id="A0A7Y9XNK4"/>
<comment type="similarity">
    <text evidence="1">Belongs to the N(4)/N(6)-methyltransferase family.</text>
</comment>
<dbReference type="PRINTS" id="PR00507">
    <property type="entry name" value="N12N6MTFRASE"/>
</dbReference>
<dbReference type="InterPro" id="IPR029063">
    <property type="entry name" value="SAM-dependent_MTases_sf"/>
</dbReference>
<feature type="domain" description="N6 adenine-specific DNA methyltransferase N-terminal" evidence="9">
    <location>
        <begin position="6"/>
        <end position="132"/>
    </location>
</feature>
<dbReference type="GO" id="GO:0003677">
    <property type="term" value="F:DNA binding"/>
    <property type="evidence" value="ECO:0007669"/>
    <property type="project" value="InterPro"/>
</dbReference>
<evidence type="ECO:0000256" key="7">
    <source>
        <dbReference type="ARBA" id="ARBA00047942"/>
    </source>
</evidence>
<dbReference type="EMBL" id="JACBYV010000001">
    <property type="protein sequence ID" value="NYH74637.1"/>
    <property type="molecule type" value="Genomic_DNA"/>
</dbReference>
<dbReference type="InterPro" id="IPR003356">
    <property type="entry name" value="DNA_methylase_A-5"/>
</dbReference>
<dbReference type="Pfam" id="PF12161">
    <property type="entry name" value="HsdM_N"/>
    <property type="match status" value="1"/>
</dbReference>
<dbReference type="Proteomes" id="UP000578688">
    <property type="component" value="Unassembled WGS sequence"/>
</dbReference>
<keyword evidence="3 10" id="KW-0489">Methyltransferase</keyword>
<dbReference type="InterPro" id="IPR038333">
    <property type="entry name" value="T1MK-like_N_sf"/>
</dbReference>
<dbReference type="InterPro" id="IPR051537">
    <property type="entry name" value="DNA_Adenine_Mtase"/>
</dbReference>
<dbReference type="SUPFAM" id="SSF53335">
    <property type="entry name" value="S-adenosyl-L-methionine-dependent methyltransferases"/>
    <property type="match status" value="1"/>
</dbReference>
<evidence type="ECO:0000256" key="2">
    <source>
        <dbReference type="ARBA" id="ARBA00011900"/>
    </source>
</evidence>
<dbReference type="PANTHER" id="PTHR42933">
    <property type="entry name" value="SLR6095 PROTEIN"/>
    <property type="match status" value="1"/>
</dbReference>
<feature type="domain" description="DNA methylase adenine-specific" evidence="8">
    <location>
        <begin position="145"/>
        <end position="317"/>
    </location>
</feature>
<evidence type="ECO:0000256" key="4">
    <source>
        <dbReference type="ARBA" id="ARBA00022679"/>
    </source>
</evidence>
<dbReference type="Gene3D" id="1.20.1260.30">
    <property type="match status" value="1"/>
</dbReference>
<evidence type="ECO:0000313" key="10">
    <source>
        <dbReference type="EMBL" id="NYH74637.1"/>
    </source>
</evidence>
<keyword evidence="4" id="KW-0808">Transferase</keyword>
<evidence type="ECO:0000256" key="1">
    <source>
        <dbReference type="ARBA" id="ARBA00006594"/>
    </source>
</evidence>
<keyword evidence="11" id="KW-1185">Reference proteome</keyword>
<evidence type="ECO:0000259" key="9">
    <source>
        <dbReference type="Pfam" id="PF12161"/>
    </source>
</evidence>
<dbReference type="InterPro" id="IPR002052">
    <property type="entry name" value="DNA_methylase_N6_adenine_CS"/>
</dbReference>
<organism evidence="10 11">
    <name type="scientific">Phytopseudomonas flavescens</name>
    <dbReference type="NCBI Taxonomy" id="29435"/>
    <lineage>
        <taxon>Bacteria</taxon>
        <taxon>Pseudomonadati</taxon>
        <taxon>Pseudomonadota</taxon>
        <taxon>Gammaproteobacteria</taxon>
        <taxon>Pseudomonadales</taxon>
        <taxon>Pseudomonadaceae</taxon>
        <taxon>Phytopseudomonas</taxon>
    </lineage>
</organism>
<dbReference type="GO" id="GO:0032259">
    <property type="term" value="P:methylation"/>
    <property type="evidence" value="ECO:0007669"/>
    <property type="project" value="UniProtKB-KW"/>
</dbReference>
<evidence type="ECO:0000256" key="3">
    <source>
        <dbReference type="ARBA" id="ARBA00022603"/>
    </source>
</evidence>
<name>A0A7Y9XNK4_9GAMM</name>
<dbReference type="Gene3D" id="3.40.50.150">
    <property type="entry name" value="Vaccinia Virus protein VP39"/>
    <property type="match status" value="1"/>
</dbReference>
<gene>
    <name evidence="10" type="ORF">FHR27_003247</name>
</gene>
<keyword evidence="6" id="KW-0680">Restriction system</keyword>
<evidence type="ECO:0000313" key="11">
    <source>
        <dbReference type="Proteomes" id="UP000578688"/>
    </source>
</evidence>
<dbReference type="GO" id="GO:0009307">
    <property type="term" value="P:DNA restriction-modification system"/>
    <property type="evidence" value="ECO:0007669"/>
    <property type="project" value="UniProtKB-KW"/>
</dbReference>
<dbReference type="Pfam" id="PF02384">
    <property type="entry name" value="N6_Mtase"/>
    <property type="match status" value="1"/>
</dbReference>
<keyword evidence="5" id="KW-0949">S-adenosyl-L-methionine</keyword>